<gene>
    <name evidence="1" type="ORF">METZ01_LOCUS487520</name>
</gene>
<dbReference type="AlphaFoldDB" id="A0A383CQL2"/>
<name>A0A383CQL2_9ZZZZ</name>
<reference evidence="1" key="1">
    <citation type="submission" date="2018-05" db="EMBL/GenBank/DDBJ databases">
        <authorList>
            <person name="Lanie J.A."/>
            <person name="Ng W.-L."/>
            <person name="Kazmierczak K.M."/>
            <person name="Andrzejewski T.M."/>
            <person name="Davidsen T.M."/>
            <person name="Wayne K.J."/>
            <person name="Tettelin H."/>
            <person name="Glass J.I."/>
            <person name="Rusch D."/>
            <person name="Podicherti R."/>
            <person name="Tsui H.-C.T."/>
            <person name="Winkler M.E."/>
        </authorList>
    </citation>
    <scope>NUCLEOTIDE SEQUENCE</scope>
</reference>
<accession>A0A383CQL2</accession>
<organism evidence="1">
    <name type="scientific">marine metagenome</name>
    <dbReference type="NCBI Taxonomy" id="408172"/>
    <lineage>
        <taxon>unclassified sequences</taxon>
        <taxon>metagenomes</taxon>
        <taxon>ecological metagenomes</taxon>
    </lineage>
</organism>
<dbReference type="EMBL" id="UINC01210970">
    <property type="protein sequence ID" value="SVE34666.1"/>
    <property type="molecule type" value="Genomic_DNA"/>
</dbReference>
<protein>
    <submittedName>
        <fullName evidence="1">Uncharacterized protein</fullName>
    </submittedName>
</protein>
<proteinExistence type="predicted"/>
<sequence>DGLPILHDTKGGFTEGSLLKFSDGNEKKAYQSIIDIEPDHHYKWGTINVTANREKEISANVLFGKRPEKGSTPTDYENYDGKKDPLFTDALDLIREIIDKSRHFNLEIKKIFELQMAYMLLWTVLERYTTLRYDLNQTPMERIYQLEDDPNFCKVLKEVVEKKRTVYRSDNPRTRVILDPDKPKNAINYYYQVRSNIVHRGKAIYNDYDILYSSINELLKITEATIMGAFSLSETE</sequence>
<evidence type="ECO:0000313" key="1">
    <source>
        <dbReference type="EMBL" id="SVE34666.1"/>
    </source>
</evidence>
<feature type="non-terminal residue" evidence="1">
    <location>
        <position position="1"/>
    </location>
</feature>